<dbReference type="Proteomes" id="UP000215902">
    <property type="component" value="Unassembled WGS sequence"/>
</dbReference>
<name>A0A267FUT1_9PLAT</name>
<evidence type="ECO:0000313" key="1">
    <source>
        <dbReference type="EMBL" id="PAA53322.1"/>
    </source>
</evidence>
<dbReference type="AlphaFoldDB" id="A0A267FUT1"/>
<dbReference type="InterPro" id="IPR036770">
    <property type="entry name" value="Ankyrin_rpt-contain_sf"/>
</dbReference>
<dbReference type="Gene3D" id="1.25.40.20">
    <property type="entry name" value="Ankyrin repeat-containing domain"/>
    <property type="match status" value="1"/>
</dbReference>
<comment type="caution">
    <text evidence="2">The sequence shown here is derived from an EMBL/GenBank/DDBJ whole genome shotgun (WGS) entry which is preliminary data.</text>
</comment>
<dbReference type="InterPro" id="IPR002110">
    <property type="entry name" value="Ankyrin_rpt"/>
</dbReference>
<dbReference type="SUPFAM" id="SSF48403">
    <property type="entry name" value="Ankyrin repeat"/>
    <property type="match status" value="1"/>
</dbReference>
<sequence length="284" mass="31714">LNVEKMESLLVGECAPPPKLGKQTAGCHAVAGRWIRAALHYACTGEAESGLLQQFVSSPGLLACVNRNGDSLIGIALLMRKPETAQLLVDLTARYFAGVLDHRSVAKETLLMLALSHDGPAHREVIRQLVLRDPEQVYTRYDAYGKNAFHHCAEDAGLEALQVLLDSLTEATMATNGGFRLRPLHRAFRMPDRFGWTPVHYLVRRDRADMLQLMQQFCSNSSVWLELRVRARELGGRRQTPLELATDLGCQQAREFLLASDQVRDQLEWDADESQNATAVQLLQ</sequence>
<evidence type="ECO:0000313" key="2">
    <source>
        <dbReference type="EMBL" id="PAA77575.1"/>
    </source>
</evidence>
<evidence type="ECO:0008006" key="4">
    <source>
        <dbReference type="Google" id="ProtNLM"/>
    </source>
</evidence>
<dbReference type="SMART" id="SM00248">
    <property type="entry name" value="ANK"/>
    <property type="match status" value="4"/>
</dbReference>
<reference evidence="2 3" key="1">
    <citation type="submission" date="2017-06" db="EMBL/GenBank/DDBJ databases">
        <title>A platform for efficient transgenesis in Macrostomum lignano, a flatworm model organism for stem cell research.</title>
        <authorList>
            <person name="Berezikov E."/>
        </authorList>
    </citation>
    <scope>NUCLEOTIDE SEQUENCE [LARGE SCALE GENOMIC DNA]</scope>
    <source>
        <strain evidence="2">DV1</strain>
        <tissue evidence="2">Whole organism</tissue>
    </source>
</reference>
<dbReference type="OrthoDB" id="194358at2759"/>
<accession>A0A267FUT1</accession>
<organism evidence="2 3">
    <name type="scientific">Macrostomum lignano</name>
    <dbReference type="NCBI Taxonomy" id="282301"/>
    <lineage>
        <taxon>Eukaryota</taxon>
        <taxon>Metazoa</taxon>
        <taxon>Spiralia</taxon>
        <taxon>Lophotrochozoa</taxon>
        <taxon>Platyhelminthes</taxon>
        <taxon>Rhabditophora</taxon>
        <taxon>Macrostomorpha</taxon>
        <taxon>Macrostomida</taxon>
        <taxon>Macrostomidae</taxon>
        <taxon>Macrostomum</taxon>
    </lineage>
</organism>
<dbReference type="EMBL" id="NIVC01003103">
    <property type="protein sequence ID" value="PAA53322.1"/>
    <property type="molecule type" value="Genomic_DNA"/>
</dbReference>
<protein>
    <recommendedName>
        <fullName evidence="4">ANK_REP_REGION domain-containing protein</fullName>
    </recommendedName>
</protein>
<dbReference type="EMBL" id="NIVC01000735">
    <property type="protein sequence ID" value="PAA77575.1"/>
    <property type="molecule type" value="Genomic_DNA"/>
</dbReference>
<dbReference type="STRING" id="282301.A0A267FUT1"/>
<feature type="non-terminal residue" evidence="2">
    <location>
        <position position="1"/>
    </location>
</feature>
<gene>
    <name evidence="1" type="ORF">BOX15_Mlig014481g1</name>
    <name evidence="2" type="ORF">BOX15_Mlig014481g2</name>
</gene>
<evidence type="ECO:0000313" key="3">
    <source>
        <dbReference type="Proteomes" id="UP000215902"/>
    </source>
</evidence>
<keyword evidence="3" id="KW-1185">Reference proteome</keyword>
<proteinExistence type="predicted"/>